<reference evidence="1 2" key="1">
    <citation type="submission" date="2021-06" db="EMBL/GenBank/DDBJ databases">
        <title>Caerostris extrusa draft genome.</title>
        <authorList>
            <person name="Kono N."/>
            <person name="Arakawa K."/>
        </authorList>
    </citation>
    <scope>NUCLEOTIDE SEQUENCE [LARGE SCALE GENOMIC DNA]</scope>
</reference>
<comment type="caution">
    <text evidence="1">The sequence shown here is derived from an EMBL/GenBank/DDBJ whole genome shotgun (WGS) entry which is preliminary data.</text>
</comment>
<proteinExistence type="predicted"/>
<gene>
    <name evidence="1" type="ORF">CEXT_55831</name>
</gene>
<keyword evidence="2" id="KW-1185">Reference proteome</keyword>
<dbReference type="Proteomes" id="UP001054945">
    <property type="component" value="Unassembled WGS sequence"/>
</dbReference>
<dbReference type="EMBL" id="BPLR01014474">
    <property type="protein sequence ID" value="GIY68985.1"/>
    <property type="molecule type" value="Genomic_DNA"/>
</dbReference>
<evidence type="ECO:0000313" key="1">
    <source>
        <dbReference type="EMBL" id="GIY68985.1"/>
    </source>
</evidence>
<evidence type="ECO:0000313" key="2">
    <source>
        <dbReference type="Proteomes" id="UP001054945"/>
    </source>
</evidence>
<dbReference type="AlphaFoldDB" id="A0AAV4VHP4"/>
<sequence length="80" mass="9104">MFCVGVRCSQLAREVLCEAEYLCSNPGLQNKLTLKSQSVKDEEYPRLKDQGEVCDKVPTTQTVKFSDPSLNTSKWLMMKK</sequence>
<organism evidence="1 2">
    <name type="scientific">Caerostris extrusa</name>
    <name type="common">Bark spider</name>
    <name type="synonym">Caerostris bankana</name>
    <dbReference type="NCBI Taxonomy" id="172846"/>
    <lineage>
        <taxon>Eukaryota</taxon>
        <taxon>Metazoa</taxon>
        <taxon>Ecdysozoa</taxon>
        <taxon>Arthropoda</taxon>
        <taxon>Chelicerata</taxon>
        <taxon>Arachnida</taxon>
        <taxon>Araneae</taxon>
        <taxon>Araneomorphae</taxon>
        <taxon>Entelegynae</taxon>
        <taxon>Araneoidea</taxon>
        <taxon>Araneidae</taxon>
        <taxon>Caerostris</taxon>
    </lineage>
</organism>
<protein>
    <submittedName>
        <fullName evidence="1">Uncharacterized protein</fullName>
    </submittedName>
</protein>
<accession>A0AAV4VHP4</accession>
<name>A0AAV4VHP4_CAEEX</name>